<dbReference type="EMBL" id="JACCAU010000001">
    <property type="protein sequence ID" value="NYH12968.1"/>
    <property type="molecule type" value="Genomic_DNA"/>
</dbReference>
<evidence type="ECO:0000313" key="1">
    <source>
        <dbReference type="EMBL" id="NYH12968.1"/>
    </source>
</evidence>
<organism evidence="1 4">
    <name type="scientific">Paraburkholderia bryophila</name>
    <dbReference type="NCBI Taxonomy" id="420952"/>
    <lineage>
        <taxon>Bacteria</taxon>
        <taxon>Pseudomonadati</taxon>
        <taxon>Pseudomonadota</taxon>
        <taxon>Betaproteobacteria</taxon>
        <taxon>Burkholderiales</taxon>
        <taxon>Burkholderiaceae</taxon>
        <taxon>Paraburkholderia</taxon>
    </lineage>
</organism>
<proteinExistence type="predicted"/>
<dbReference type="EMBL" id="JACCAS010000001">
    <property type="protein sequence ID" value="NYH24493.1"/>
    <property type="molecule type" value="Genomic_DNA"/>
</dbReference>
<accession>A0A7Y9W3M3</accession>
<protein>
    <submittedName>
        <fullName evidence="1">Uncharacterized protein</fullName>
    </submittedName>
</protein>
<evidence type="ECO:0000313" key="4">
    <source>
        <dbReference type="Proteomes" id="UP000572540"/>
    </source>
</evidence>
<dbReference type="Proteomes" id="UP000572540">
    <property type="component" value="Unassembled WGS sequence"/>
</dbReference>
<comment type="caution">
    <text evidence="1">The sequence shown here is derived from an EMBL/GenBank/DDBJ whole genome shotgun (WGS) entry which is preliminary data.</text>
</comment>
<evidence type="ECO:0000313" key="3">
    <source>
        <dbReference type="Proteomes" id="UP000540929"/>
    </source>
</evidence>
<keyword evidence="3" id="KW-1185">Reference proteome</keyword>
<dbReference type="AlphaFoldDB" id="A0A7Y9W3M3"/>
<reference evidence="3 4" key="1">
    <citation type="submission" date="2020-07" db="EMBL/GenBank/DDBJ databases">
        <title>Exploring microbial biodiversity for novel pathways involved in the catabolism of aromatic compounds derived from lignin.</title>
        <authorList>
            <person name="Elkins J."/>
        </authorList>
    </citation>
    <scope>NUCLEOTIDE SEQUENCE [LARGE SCALE GENOMIC DNA]</scope>
    <source>
        <strain evidence="1 4">H2C3B</strain>
        <strain evidence="2 3">H2C3C</strain>
    </source>
</reference>
<gene>
    <name evidence="2" type="ORF">GGD40_003972</name>
    <name evidence="1" type="ORF">GGD41_000196</name>
</gene>
<evidence type="ECO:0000313" key="2">
    <source>
        <dbReference type="EMBL" id="NYH24493.1"/>
    </source>
</evidence>
<dbReference type="RefSeq" id="WP_179703748.1">
    <property type="nucleotide sequence ID" value="NZ_JACCAS010000001.1"/>
</dbReference>
<dbReference type="Proteomes" id="UP000540929">
    <property type="component" value="Unassembled WGS sequence"/>
</dbReference>
<name>A0A7Y9W3M3_9BURK</name>
<sequence>MSVGSAGGMMAGLTQEMDQMTMQSAQMQVEQSMYSSVANIAKSGASNVKDASRGS</sequence>